<protein>
    <submittedName>
        <fullName evidence="1">Uncharacterized protein</fullName>
    </submittedName>
</protein>
<dbReference type="EMBL" id="UOGC01000115">
    <property type="protein sequence ID" value="VAX21114.1"/>
    <property type="molecule type" value="Genomic_DNA"/>
</dbReference>
<proteinExistence type="predicted"/>
<sequence>MYLIISADSRAGVGLECLFAKEEDEGAWEKELLGWQLGHWIRLRSIVDEKELGIYFIWRWL</sequence>
<organism evidence="1">
    <name type="scientific">hydrothermal vent metagenome</name>
    <dbReference type="NCBI Taxonomy" id="652676"/>
    <lineage>
        <taxon>unclassified sequences</taxon>
        <taxon>metagenomes</taxon>
        <taxon>ecological metagenomes</taxon>
    </lineage>
</organism>
<accession>A0A3B1CAU2</accession>
<reference evidence="1" key="1">
    <citation type="submission" date="2018-06" db="EMBL/GenBank/DDBJ databases">
        <authorList>
            <person name="Zhirakovskaya E."/>
        </authorList>
    </citation>
    <scope>NUCLEOTIDE SEQUENCE</scope>
</reference>
<dbReference type="AlphaFoldDB" id="A0A3B1CAU2"/>
<name>A0A3B1CAU2_9ZZZZ</name>
<evidence type="ECO:0000313" key="1">
    <source>
        <dbReference type="EMBL" id="VAX21114.1"/>
    </source>
</evidence>
<gene>
    <name evidence="1" type="ORF">MNBD_NITROSPINAE01-1819</name>
</gene>